<feature type="domain" description="Amidohydrolase-related" evidence="2">
    <location>
        <begin position="43"/>
        <end position="352"/>
    </location>
</feature>
<dbReference type="Gene3D" id="3.20.20.140">
    <property type="entry name" value="Metal-dependent hydrolases"/>
    <property type="match status" value="1"/>
</dbReference>
<protein>
    <submittedName>
        <fullName evidence="3">Predicted metal-dependent hydrolase, TIM-barrel fold</fullName>
    </submittedName>
</protein>
<dbReference type="PANTHER" id="PTHR43569:SF1">
    <property type="entry name" value="BLL3371 PROTEIN"/>
    <property type="match status" value="1"/>
</dbReference>
<dbReference type="SUPFAM" id="SSF51556">
    <property type="entry name" value="Metallo-dependent hydrolases"/>
    <property type="match status" value="1"/>
</dbReference>
<reference evidence="3 4" key="1">
    <citation type="submission" date="2016-10" db="EMBL/GenBank/DDBJ databases">
        <authorList>
            <person name="de Groot N.N."/>
        </authorList>
    </citation>
    <scope>NUCLEOTIDE SEQUENCE [LARGE SCALE GENOMIC DNA]</scope>
    <source>
        <strain evidence="3 4">OK461</strain>
    </source>
</reference>
<evidence type="ECO:0000313" key="3">
    <source>
        <dbReference type="EMBL" id="SFH10944.1"/>
    </source>
</evidence>
<evidence type="ECO:0000256" key="1">
    <source>
        <dbReference type="ARBA" id="ARBA00038310"/>
    </source>
</evidence>
<dbReference type="RefSeq" id="WP_075033631.1">
    <property type="nucleotide sequence ID" value="NZ_FONR01000045.1"/>
</dbReference>
<evidence type="ECO:0000259" key="2">
    <source>
        <dbReference type="Pfam" id="PF04909"/>
    </source>
</evidence>
<dbReference type="EMBL" id="FONR01000045">
    <property type="protein sequence ID" value="SFH10944.1"/>
    <property type="molecule type" value="Genomic_DNA"/>
</dbReference>
<dbReference type="PANTHER" id="PTHR43569">
    <property type="entry name" value="AMIDOHYDROLASE"/>
    <property type="match status" value="1"/>
</dbReference>
<dbReference type="InterPro" id="IPR032466">
    <property type="entry name" value="Metal_Hydrolase"/>
</dbReference>
<dbReference type="InterPro" id="IPR052350">
    <property type="entry name" value="Metallo-dep_Lactonases"/>
</dbReference>
<dbReference type="AlphaFoldDB" id="A0A1I2XBP3"/>
<organism evidence="3 4">
    <name type="scientific">Streptomyces mirabilis</name>
    <dbReference type="NCBI Taxonomy" id="68239"/>
    <lineage>
        <taxon>Bacteria</taxon>
        <taxon>Bacillati</taxon>
        <taxon>Actinomycetota</taxon>
        <taxon>Actinomycetes</taxon>
        <taxon>Kitasatosporales</taxon>
        <taxon>Streptomycetaceae</taxon>
        <taxon>Streptomyces</taxon>
    </lineage>
</organism>
<accession>A0A1I2XBP3</accession>
<dbReference type="InterPro" id="IPR006680">
    <property type="entry name" value="Amidohydro-rel"/>
</dbReference>
<name>A0A1I2XBP3_9ACTN</name>
<sequence length="354" mass="39251">MASADQQGFAEAQTHDVFAHFVDEEWLATTREEAIDPERPIVDPHHHIWAPPKPLYGVEQLLSDLNGGHNVRATVHLEAYEGWYEDGPEHLRAAGETQHVATLGERFSAPGGVEIAAGIVGHADLTAGAKTAELLDRHIELGQGRFKGVRANLNWDEDVDVAGIPMVKDLSDSPRFREGFALLAPRGLVVDVFAYYTNLPVVADLVKAFPETPVVLNHCGGPLGRPPYTDRPQETFDQWRRNIEMMARFPNVHMKIGGLTNPFFGPLIPAGLREQPTAPTSQRLAELMRPYVEASIDAYGPQRCMFESNFPADKPYCDYVVLWNAFKRLASGYSESEQDDLFAGTAARFYGITL</sequence>
<evidence type="ECO:0000313" key="4">
    <source>
        <dbReference type="Proteomes" id="UP000181942"/>
    </source>
</evidence>
<gene>
    <name evidence="3" type="ORF">SAMN02787118_14513</name>
</gene>
<dbReference type="GO" id="GO:0016787">
    <property type="term" value="F:hydrolase activity"/>
    <property type="evidence" value="ECO:0007669"/>
    <property type="project" value="UniProtKB-KW"/>
</dbReference>
<comment type="similarity">
    <text evidence="1">Belongs to the metallo-dependent hydrolases superfamily.</text>
</comment>
<keyword evidence="3" id="KW-0378">Hydrolase</keyword>
<dbReference type="Pfam" id="PF04909">
    <property type="entry name" value="Amidohydro_2"/>
    <property type="match status" value="1"/>
</dbReference>
<proteinExistence type="inferred from homology"/>
<dbReference type="Proteomes" id="UP000181942">
    <property type="component" value="Unassembled WGS sequence"/>
</dbReference>